<keyword evidence="2" id="KW-0274">FAD</keyword>
<dbReference type="Gene3D" id="3.30.465.10">
    <property type="match status" value="1"/>
</dbReference>
<feature type="domain" description="FAD-binding PCMH-type" evidence="3">
    <location>
        <begin position="6"/>
        <end position="179"/>
    </location>
</feature>
<dbReference type="GO" id="GO:0003824">
    <property type="term" value="F:catalytic activity"/>
    <property type="evidence" value="ECO:0007669"/>
    <property type="project" value="InterPro"/>
</dbReference>
<evidence type="ECO:0000313" key="5">
    <source>
        <dbReference type="Proteomes" id="UP000195440"/>
    </source>
</evidence>
<dbReference type="FunFam" id="3.30.465.10:FF:000078">
    <property type="entry name" value="Glycolate oxidase, subunit GlcE"/>
    <property type="match status" value="1"/>
</dbReference>
<gene>
    <name evidence="4" type="primary">glcE</name>
    <name evidence="4" type="ORF">AUC60_09735</name>
</gene>
<dbReference type="Proteomes" id="UP000195440">
    <property type="component" value="Unassembled WGS sequence"/>
</dbReference>
<dbReference type="RefSeq" id="WP_087266226.1">
    <property type="nucleotide sequence ID" value="NZ_JBJGBV010000043.1"/>
</dbReference>
<dbReference type="EMBL" id="LOHF01000006">
    <property type="protein sequence ID" value="OUM74093.1"/>
    <property type="molecule type" value="Genomic_DNA"/>
</dbReference>
<dbReference type="InterPro" id="IPR016169">
    <property type="entry name" value="FAD-bd_PCMH_sub2"/>
</dbReference>
<evidence type="ECO:0000256" key="2">
    <source>
        <dbReference type="ARBA" id="ARBA00022827"/>
    </source>
</evidence>
<dbReference type="InterPro" id="IPR016166">
    <property type="entry name" value="FAD-bd_PCMH"/>
</dbReference>
<dbReference type="PANTHER" id="PTHR11748:SF103">
    <property type="entry name" value="GLYCOLATE OXIDASE SUBUNIT GLCE"/>
    <property type="match status" value="1"/>
</dbReference>
<name>A0A1Y3P951_9PSED</name>
<organism evidence="4 5">
    <name type="scientific">Pseudomonas caspiana</name>
    <dbReference type="NCBI Taxonomy" id="1451454"/>
    <lineage>
        <taxon>Bacteria</taxon>
        <taxon>Pseudomonadati</taxon>
        <taxon>Pseudomonadota</taxon>
        <taxon>Gammaproteobacteria</taxon>
        <taxon>Pseudomonadales</taxon>
        <taxon>Pseudomonadaceae</taxon>
        <taxon>Pseudomonas</taxon>
    </lineage>
</organism>
<dbReference type="OrthoDB" id="9811557at2"/>
<proteinExistence type="predicted"/>
<dbReference type="SUPFAM" id="SSF55103">
    <property type="entry name" value="FAD-linked oxidases, C-terminal domain"/>
    <property type="match status" value="1"/>
</dbReference>
<dbReference type="PROSITE" id="PS51387">
    <property type="entry name" value="FAD_PCMH"/>
    <property type="match status" value="1"/>
</dbReference>
<sequence>MIADPLLHQPDDDASAVLLEQVNHALQTMTPLRIQGGNSKSFLGREVAGEILDTRAHRGIVSYDPTELVITARAGTPLQELCAALDAAGQMLPCEPPHFGEATVGGMIAAGLSGPRRPWAGSVRDYVLGTRVITGLGKHLRFGGEVMKNVAGYDLSRLMAGSFGCLGVLTEVSLKVLPKPRLCASVALEMDSARALARLAEWGQQPLPISAASFENGLLRLRLEGGEGSVAAAHERLGGERIDPSYWQELNEHQLDFFTSGSPLWRLSLPNNTGVLDLPGEQLIDWGGAQRWLKSDADSAAIRATVSAAGGHAICYSHGLQDNPFQPLPALLLRYHRQLKAQLDPHGVFNPGRMYAEI</sequence>
<protein>
    <submittedName>
        <fullName evidence="4">Glycolate oxidase</fullName>
    </submittedName>
</protein>
<keyword evidence="1" id="KW-0285">Flavoprotein</keyword>
<dbReference type="InterPro" id="IPR016164">
    <property type="entry name" value="FAD-linked_Oxase-like_C"/>
</dbReference>
<dbReference type="NCBIfam" id="NF008439">
    <property type="entry name" value="PRK11282.1"/>
    <property type="match status" value="1"/>
</dbReference>
<dbReference type="InterPro" id="IPR036318">
    <property type="entry name" value="FAD-bd_PCMH-like_sf"/>
</dbReference>
<evidence type="ECO:0000259" key="3">
    <source>
        <dbReference type="PROSITE" id="PS51387"/>
    </source>
</evidence>
<evidence type="ECO:0000256" key="1">
    <source>
        <dbReference type="ARBA" id="ARBA00022630"/>
    </source>
</evidence>
<accession>A0A1Y3P951</accession>
<evidence type="ECO:0000313" key="4">
    <source>
        <dbReference type="EMBL" id="OUM74093.1"/>
    </source>
</evidence>
<dbReference type="Pfam" id="PF01565">
    <property type="entry name" value="FAD_binding_4"/>
    <property type="match status" value="1"/>
</dbReference>
<dbReference type="SUPFAM" id="SSF56176">
    <property type="entry name" value="FAD-binding/transporter-associated domain-like"/>
    <property type="match status" value="1"/>
</dbReference>
<comment type="caution">
    <text evidence="4">The sequence shown here is derived from an EMBL/GenBank/DDBJ whole genome shotgun (WGS) entry which is preliminary data.</text>
</comment>
<dbReference type="PANTHER" id="PTHR11748">
    <property type="entry name" value="D-LACTATE DEHYDROGENASE"/>
    <property type="match status" value="1"/>
</dbReference>
<reference evidence="4 5" key="1">
    <citation type="journal article" date="2017" name="Syst. Appl. Microbiol.">
        <title>Pseudomonas caspiana sp. nov., a citrus pathogen in the Pseudomonas syringae phylogenetic group.</title>
        <authorList>
            <person name="Busquets A."/>
            <person name="Gomila M."/>
            <person name="Beiki F."/>
            <person name="Mulet M."/>
            <person name="Rahimian H."/>
            <person name="Garcia-Valdes E."/>
            <person name="Lalucat J."/>
        </authorList>
    </citation>
    <scope>NUCLEOTIDE SEQUENCE [LARGE SCALE GENOMIC DNA]</scope>
    <source>
        <strain evidence="4 5">FBF102</strain>
    </source>
</reference>
<dbReference type="GO" id="GO:0071949">
    <property type="term" value="F:FAD binding"/>
    <property type="evidence" value="ECO:0007669"/>
    <property type="project" value="InterPro"/>
</dbReference>
<dbReference type="AlphaFoldDB" id="A0A1Y3P951"/>
<keyword evidence="5" id="KW-1185">Reference proteome</keyword>
<dbReference type="InterPro" id="IPR006094">
    <property type="entry name" value="Oxid_FAD_bind_N"/>
</dbReference>